<gene>
    <name evidence="2" type="ORF">K3T81_02670</name>
</gene>
<proteinExistence type="predicted"/>
<evidence type="ECO:0000259" key="1">
    <source>
        <dbReference type="PROSITE" id="PS50965"/>
    </source>
</evidence>
<feature type="domain" description="NERD" evidence="1">
    <location>
        <begin position="41"/>
        <end position="157"/>
    </location>
</feature>
<comment type="caution">
    <text evidence="2">The sequence shown here is derived from an EMBL/GenBank/DDBJ whole genome shotgun (WGS) entry which is preliminary data.</text>
</comment>
<organism evidence="2 3">
    <name type="scientific">Oceanobacillus jordanicus</name>
    <dbReference type="NCBI Taxonomy" id="2867266"/>
    <lineage>
        <taxon>Bacteria</taxon>
        <taxon>Bacillati</taxon>
        <taxon>Bacillota</taxon>
        <taxon>Bacilli</taxon>
        <taxon>Bacillales</taxon>
        <taxon>Bacillaceae</taxon>
        <taxon>Oceanobacillus</taxon>
    </lineage>
</organism>
<reference evidence="2 3" key="1">
    <citation type="journal article" date="2022" name="Evol. Bioinform. Online">
        <title>Draft Genome Sequence of Oceanobacillus jordanicus Strain GSFE11, a Halotolerant Plant Growth-Promoting Bacterial Endophyte Isolated From the Jordan Valley.</title>
        <authorList>
            <person name="Alhindi T."/>
            <person name="Albdaiwi R."/>
        </authorList>
    </citation>
    <scope>NUCLEOTIDE SEQUENCE [LARGE SCALE GENOMIC DNA]</scope>
    <source>
        <strain evidence="2 3">GSFE11</strain>
    </source>
</reference>
<evidence type="ECO:0000313" key="3">
    <source>
        <dbReference type="Proteomes" id="UP001199631"/>
    </source>
</evidence>
<dbReference type="Proteomes" id="UP001199631">
    <property type="component" value="Unassembled WGS sequence"/>
</dbReference>
<dbReference type="RefSeq" id="WP_238018072.1">
    <property type="nucleotide sequence ID" value="NZ_JAIFZM010000002.1"/>
</dbReference>
<protein>
    <submittedName>
        <fullName evidence="2">NERD domain-containing protein</fullName>
    </submittedName>
</protein>
<evidence type="ECO:0000313" key="2">
    <source>
        <dbReference type="EMBL" id="MCG3418044.1"/>
    </source>
</evidence>
<dbReference type="InterPro" id="IPR011528">
    <property type="entry name" value="NERD"/>
</dbReference>
<dbReference type="Pfam" id="PF08378">
    <property type="entry name" value="NERD"/>
    <property type="match status" value="1"/>
</dbReference>
<dbReference type="AlphaFoldDB" id="A0AAW5AZ78"/>
<name>A0AAW5AZ78_9BACI</name>
<sequence length="338" mass="40123">MISKPRLKSYRLLAYEALHRRLKKEYKDNEVFLQDYGRYYAGYLGEKRVDYTLSNFREENIFIIKDLRLNNYNHYFQIDTLLITPYNLIILEIKNFKGELSYDSLQKQFIQHADGKKTVYKDPIQQANTQKRNLAYWMQNYSMNLPIDTLVISSNPATSIQNIQEDPQIYNQLIHSESIHFHLERIFKGYSEQRLNHSAQNKLYKLLLSHHVDYVPDLLEYYKISPEFLIQGVPCPKCVNSLMKKKNKTWICYECKNTSMIAHKQVILDHFLLFRPTITNMECRKLLNIPSPSTAYLLLKGMKLQQSGKNRYRLYHSPPIQTYPQDKGIPFPSNNIFE</sequence>
<keyword evidence="3" id="KW-1185">Reference proteome</keyword>
<accession>A0AAW5AZ78</accession>
<dbReference type="EMBL" id="JAIFZM010000002">
    <property type="protein sequence ID" value="MCG3418044.1"/>
    <property type="molecule type" value="Genomic_DNA"/>
</dbReference>
<dbReference type="PROSITE" id="PS50965">
    <property type="entry name" value="NERD"/>
    <property type="match status" value="1"/>
</dbReference>